<dbReference type="RefSeq" id="XP_001447059.1">
    <property type="nucleotide sequence ID" value="XM_001447022.1"/>
</dbReference>
<dbReference type="OrthoDB" id="296414at2759"/>
<name>A0D9E5_PARTE</name>
<dbReference type="InterPro" id="IPR002048">
    <property type="entry name" value="EF_hand_dom"/>
</dbReference>
<dbReference type="PROSITE" id="PS50222">
    <property type="entry name" value="EF_HAND_2"/>
    <property type="match status" value="1"/>
</dbReference>
<dbReference type="InParanoid" id="A0D9E5"/>
<dbReference type="OMA" id="QEDHHNY"/>
<dbReference type="KEGG" id="ptm:GSPATT00014592001"/>
<dbReference type="Proteomes" id="UP000000600">
    <property type="component" value="Unassembled WGS sequence"/>
</dbReference>
<evidence type="ECO:0000259" key="1">
    <source>
        <dbReference type="PROSITE" id="PS50222"/>
    </source>
</evidence>
<dbReference type="PANTHER" id="PTHR35381:SF1">
    <property type="entry name" value="EF-HAND DOMAIN-CONTAINING PROTEIN"/>
    <property type="match status" value="1"/>
</dbReference>
<evidence type="ECO:0000313" key="2">
    <source>
        <dbReference type="EMBL" id="CAK79662.1"/>
    </source>
</evidence>
<dbReference type="AlphaFoldDB" id="A0D9E5"/>
<dbReference type="PANTHER" id="PTHR35381">
    <property type="entry name" value="EF-HAND DOMAIN-CONTAINING PROTEIN"/>
    <property type="match status" value="1"/>
</dbReference>
<proteinExistence type="predicted"/>
<accession>A0D9E5</accession>
<sequence length="515" mass="59748">MKSRGLSTPGKQQQEVLQIVFDLGEKKQETLHVYDDSDITMIAKEFVNKHSLKEEATILIEQTIISNLQDSHCSKQSIFDRLHNEAAVKTQKRQQQFITNSLSQTFSAQKTLPYNAGEQLYLKSKQSRVSEHKQDVLYSFKPYISEKSLSLAKRPNMPTQDYLIMQGKQMAYRKEQLRNSRMAEQNQYCSFQPAINPMQIRLQILIRSQKISQEKERNYSSAQTSSIHDRLYQQGLNSLKKKKDASQMINYSCMMSPIKRKPSDIPFLERMQMSIQKRQKKLEETVLTEEPTHDITTGQKLYRPIIGRPPTNERNNSNLPIGEYLFQMRTVQEDHHNYLIEQQRQSLMNSKAKSSEKSSQIYEDKKRKVLEDIFALLDSDGDGQISASSIEISGIQAEILSILAPLLCEMESIQAHLDLEQFIEAANRLIQSLNVSDKNKLINGLRPKKMLDLDQCTFQPKLCKHSMKLVKSGPKLQQNKLELVKQEQEQKVMQECTFKPQLYNPLRIYDFMLNQ</sequence>
<dbReference type="HOGENOM" id="CLU_041621_0_0_1"/>
<reference evidence="2 3" key="1">
    <citation type="journal article" date="2006" name="Nature">
        <title>Global trends of whole-genome duplications revealed by the ciliate Paramecium tetraurelia.</title>
        <authorList>
            <consortium name="Genoscope"/>
            <person name="Aury J.-M."/>
            <person name="Jaillon O."/>
            <person name="Duret L."/>
            <person name="Noel B."/>
            <person name="Jubin C."/>
            <person name="Porcel B.M."/>
            <person name="Segurens B."/>
            <person name="Daubin V."/>
            <person name="Anthouard V."/>
            <person name="Aiach N."/>
            <person name="Arnaiz O."/>
            <person name="Billaut A."/>
            <person name="Beisson J."/>
            <person name="Blanc I."/>
            <person name="Bouhouche K."/>
            <person name="Camara F."/>
            <person name="Duharcourt S."/>
            <person name="Guigo R."/>
            <person name="Gogendeau D."/>
            <person name="Katinka M."/>
            <person name="Keller A.-M."/>
            <person name="Kissmehl R."/>
            <person name="Klotz C."/>
            <person name="Koll F."/>
            <person name="Le Moue A."/>
            <person name="Lepere C."/>
            <person name="Malinsky S."/>
            <person name="Nowacki M."/>
            <person name="Nowak J.K."/>
            <person name="Plattner H."/>
            <person name="Poulain J."/>
            <person name="Ruiz F."/>
            <person name="Serrano V."/>
            <person name="Zagulski M."/>
            <person name="Dessen P."/>
            <person name="Betermier M."/>
            <person name="Weissenbach J."/>
            <person name="Scarpelli C."/>
            <person name="Schachter V."/>
            <person name="Sperling L."/>
            <person name="Meyer E."/>
            <person name="Cohen J."/>
            <person name="Wincker P."/>
        </authorList>
    </citation>
    <scope>NUCLEOTIDE SEQUENCE [LARGE SCALE GENOMIC DNA]</scope>
    <source>
        <strain evidence="2 3">Stock d4-2</strain>
    </source>
</reference>
<keyword evidence="3" id="KW-1185">Reference proteome</keyword>
<feature type="domain" description="EF-hand" evidence="1">
    <location>
        <begin position="365"/>
        <end position="400"/>
    </location>
</feature>
<dbReference type="GeneID" id="5032844"/>
<protein>
    <recommendedName>
        <fullName evidence="1">EF-hand domain-containing protein</fullName>
    </recommendedName>
</protein>
<dbReference type="GO" id="GO:0005509">
    <property type="term" value="F:calcium ion binding"/>
    <property type="evidence" value="ECO:0007669"/>
    <property type="project" value="InterPro"/>
</dbReference>
<evidence type="ECO:0000313" key="3">
    <source>
        <dbReference type="Proteomes" id="UP000000600"/>
    </source>
</evidence>
<gene>
    <name evidence="2" type="ORF">GSPATT00014592001</name>
</gene>
<dbReference type="EMBL" id="CT868341">
    <property type="protein sequence ID" value="CAK79662.1"/>
    <property type="molecule type" value="Genomic_DNA"/>
</dbReference>
<organism evidence="2 3">
    <name type="scientific">Paramecium tetraurelia</name>
    <dbReference type="NCBI Taxonomy" id="5888"/>
    <lineage>
        <taxon>Eukaryota</taxon>
        <taxon>Sar</taxon>
        <taxon>Alveolata</taxon>
        <taxon>Ciliophora</taxon>
        <taxon>Intramacronucleata</taxon>
        <taxon>Oligohymenophorea</taxon>
        <taxon>Peniculida</taxon>
        <taxon>Parameciidae</taxon>
        <taxon>Paramecium</taxon>
    </lineage>
</organism>
<dbReference type="eggNOG" id="ENOG502R4YR">
    <property type="taxonomic scope" value="Eukaryota"/>
</dbReference>
<dbReference type="STRING" id="5888.A0D9E5"/>